<dbReference type="AlphaFoldDB" id="A0A2V1DID9"/>
<accession>A0A2V1DID9</accession>
<proteinExistence type="predicted"/>
<keyword evidence="1" id="KW-0812">Transmembrane</keyword>
<reference evidence="2 3" key="1">
    <citation type="journal article" date="2018" name="Sci. Rep.">
        <title>Comparative genomics provides insights into the lifestyle and reveals functional heterogeneity of dark septate endophytic fungi.</title>
        <authorList>
            <person name="Knapp D.G."/>
            <person name="Nemeth J.B."/>
            <person name="Barry K."/>
            <person name="Hainaut M."/>
            <person name="Henrissat B."/>
            <person name="Johnson J."/>
            <person name="Kuo A."/>
            <person name="Lim J.H.P."/>
            <person name="Lipzen A."/>
            <person name="Nolan M."/>
            <person name="Ohm R.A."/>
            <person name="Tamas L."/>
            <person name="Grigoriev I.V."/>
            <person name="Spatafora J.W."/>
            <person name="Nagy L.G."/>
            <person name="Kovacs G.M."/>
        </authorList>
    </citation>
    <scope>NUCLEOTIDE SEQUENCE [LARGE SCALE GENOMIC DNA]</scope>
    <source>
        <strain evidence="2 3">DSE2036</strain>
    </source>
</reference>
<gene>
    <name evidence="2" type="ORF">DM02DRAFT_631508</name>
</gene>
<protein>
    <submittedName>
        <fullName evidence="2">Uncharacterized protein</fullName>
    </submittedName>
</protein>
<keyword evidence="3" id="KW-1185">Reference proteome</keyword>
<evidence type="ECO:0000313" key="2">
    <source>
        <dbReference type="EMBL" id="PVH97009.1"/>
    </source>
</evidence>
<evidence type="ECO:0000313" key="3">
    <source>
        <dbReference type="Proteomes" id="UP000244855"/>
    </source>
</evidence>
<sequence length="125" mass="13891">MAWTRDSTIALITLFATCIPPLPIFYLLLTLQRRRRNARVAKKNTLWFSHKNDRGDCEELATRGDSEMRIHSSGQAIDSFIGIQMLQPVRAGNDPRRSPACSVVGLRVDSSFVGLGLAVPAPARR</sequence>
<dbReference type="Proteomes" id="UP000244855">
    <property type="component" value="Unassembled WGS sequence"/>
</dbReference>
<evidence type="ECO:0000256" key="1">
    <source>
        <dbReference type="SAM" id="Phobius"/>
    </source>
</evidence>
<feature type="transmembrane region" description="Helical" evidence="1">
    <location>
        <begin position="6"/>
        <end position="29"/>
    </location>
</feature>
<keyword evidence="1" id="KW-1133">Transmembrane helix</keyword>
<name>A0A2V1DID9_9PLEO</name>
<organism evidence="2 3">
    <name type="scientific">Periconia macrospinosa</name>
    <dbReference type="NCBI Taxonomy" id="97972"/>
    <lineage>
        <taxon>Eukaryota</taxon>
        <taxon>Fungi</taxon>
        <taxon>Dikarya</taxon>
        <taxon>Ascomycota</taxon>
        <taxon>Pezizomycotina</taxon>
        <taxon>Dothideomycetes</taxon>
        <taxon>Pleosporomycetidae</taxon>
        <taxon>Pleosporales</taxon>
        <taxon>Massarineae</taxon>
        <taxon>Periconiaceae</taxon>
        <taxon>Periconia</taxon>
    </lineage>
</organism>
<keyword evidence="1" id="KW-0472">Membrane</keyword>
<dbReference type="EMBL" id="KZ805448">
    <property type="protein sequence ID" value="PVH97009.1"/>
    <property type="molecule type" value="Genomic_DNA"/>
</dbReference>